<accession>A0A840DKG9</accession>
<dbReference type="AlphaFoldDB" id="A0A840DKG9"/>
<feature type="transmembrane region" description="Helical" evidence="1">
    <location>
        <begin position="64"/>
        <end position="87"/>
    </location>
</feature>
<keyword evidence="1" id="KW-0812">Transmembrane</keyword>
<proteinExistence type="predicted"/>
<dbReference type="RefSeq" id="WP_183304907.1">
    <property type="nucleotide sequence ID" value="NZ_JACIFD010000013.1"/>
</dbReference>
<dbReference type="InterPro" id="IPR025962">
    <property type="entry name" value="SdpI/YhfL"/>
</dbReference>
<dbReference type="Pfam" id="PF13630">
    <property type="entry name" value="SdpI"/>
    <property type="match status" value="1"/>
</dbReference>
<organism evidence="2 3">
    <name type="scientific">Canibacter oris</name>
    <dbReference type="NCBI Taxonomy" id="1365628"/>
    <lineage>
        <taxon>Bacteria</taxon>
        <taxon>Bacillati</taxon>
        <taxon>Actinomycetota</taxon>
        <taxon>Actinomycetes</taxon>
        <taxon>Micrococcales</taxon>
        <taxon>Microbacteriaceae</taxon>
        <taxon>Canibacter</taxon>
    </lineage>
</organism>
<evidence type="ECO:0000313" key="2">
    <source>
        <dbReference type="EMBL" id="MBB4071972.1"/>
    </source>
</evidence>
<name>A0A840DKG9_9MICO</name>
<sequence>MTEAVVVLIGAAVLLAGSLLIVWLGRLSERGTLARNYLAGLRTRQTLASDEAWIAGHRAGAKSMIVGGAGGAVGAVAGIVFGVLFMLGTVTQVAAENLIACAVVVSCGWMIIWVLVATAKANRAAREVNERARSAASINSQA</sequence>
<feature type="transmembrane region" description="Helical" evidence="1">
    <location>
        <begin position="6"/>
        <end position="25"/>
    </location>
</feature>
<protein>
    <recommendedName>
        <fullName evidence="4">SdpI family protein</fullName>
    </recommendedName>
</protein>
<evidence type="ECO:0008006" key="4">
    <source>
        <dbReference type="Google" id="ProtNLM"/>
    </source>
</evidence>
<dbReference type="Proteomes" id="UP000571183">
    <property type="component" value="Unassembled WGS sequence"/>
</dbReference>
<comment type="caution">
    <text evidence="2">The sequence shown here is derived from an EMBL/GenBank/DDBJ whole genome shotgun (WGS) entry which is preliminary data.</text>
</comment>
<keyword evidence="1" id="KW-0472">Membrane</keyword>
<dbReference type="EMBL" id="JACIFD010000013">
    <property type="protein sequence ID" value="MBB4071972.1"/>
    <property type="molecule type" value="Genomic_DNA"/>
</dbReference>
<feature type="transmembrane region" description="Helical" evidence="1">
    <location>
        <begin position="93"/>
        <end position="116"/>
    </location>
</feature>
<keyword evidence="3" id="KW-1185">Reference proteome</keyword>
<evidence type="ECO:0000313" key="3">
    <source>
        <dbReference type="Proteomes" id="UP000571183"/>
    </source>
</evidence>
<keyword evidence="1" id="KW-1133">Transmembrane helix</keyword>
<reference evidence="2" key="1">
    <citation type="submission" date="2020-08" db="EMBL/GenBank/DDBJ databases">
        <title>Sequencing the genomes of 1000 actinobacteria strains.</title>
        <authorList>
            <person name="Klenk H.-P."/>
        </authorList>
    </citation>
    <scope>NUCLEOTIDE SEQUENCE [LARGE SCALE GENOMIC DNA]</scope>
    <source>
        <strain evidence="2">DSM 27064</strain>
    </source>
</reference>
<evidence type="ECO:0000256" key="1">
    <source>
        <dbReference type="SAM" id="Phobius"/>
    </source>
</evidence>
<gene>
    <name evidence="2" type="ORF">F5897_001295</name>
</gene>